<dbReference type="InterPro" id="IPR033130">
    <property type="entry name" value="RNase_T2_His_AS_2"/>
</dbReference>
<organism evidence="3 4">
    <name type="scientific">Hoeflea poritis</name>
    <dbReference type="NCBI Taxonomy" id="2993659"/>
    <lineage>
        <taxon>Bacteria</taxon>
        <taxon>Pseudomonadati</taxon>
        <taxon>Pseudomonadota</taxon>
        <taxon>Alphaproteobacteria</taxon>
        <taxon>Hyphomicrobiales</taxon>
        <taxon>Rhizobiaceae</taxon>
        <taxon>Hoeflea</taxon>
    </lineage>
</organism>
<reference evidence="3" key="1">
    <citation type="submission" date="2022-11" db="EMBL/GenBank/DDBJ databases">
        <title>Hoeflea poritis sp. nov., isolated from scleractinian coral Porites lutea.</title>
        <authorList>
            <person name="Zhang G."/>
            <person name="Wei Q."/>
            <person name="Cai L."/>
        </authorList>
    </citation>
    <scope>NUCLEOTIDE SEQUENCE</scope>
    <source>
        <strain evidence="3">E7-10</strain>
    </source>
</reference>
<dbReference type="Gene3D" id="3.90.730.10">
    <property type="entry name" value="Ribonuclease T2-like"/>
    <property type="match status" value="1"/>
</dbReference>
<dbReference type="SUPFAM" id="SSF55895">
    <property type="entry name" value="Ribonuclease Rh-like"/>
    <property type="match status" value="1"/>
</dbReference>
<dbReference type="InterPro" id="IPR018188">
    <property type="entry name" value="RNase_T2_His_AS_1"/>
</dbReference>
<evidence type="ECO:0000313" key="4">
    <source>
        <dbReference type="Proteomes" id="UP001148313"/>
    </source>
</evidence>
<dbReference type="InterPro" id="IPR001568">
    <property type="entry name" value="RNase_T2-like"/>
</dbReference>
<accession>A0ABT4VQK0</accession>
<dbReference type="CDD" id="cd01062">
    <property type="entry name" value="RNase_T2_prok"/>
    <property type="match status" value="1"/>
</dbReference>
<gene>
    <name evidence="3" type="ORF">OOZ53_16635</name>
</gene>
<dbReference type="PROSITE" id="PS00531">
    <property type="entry name" value="RNASE_T2_2"/>
    <property type="match status" value="1"/>
</dbReference>
<evidence type="ECO:0000256" key="1">
    <source>
        <dbReference type="ARBA" id="ARBA00007469"/>
    </source>
</evidence>
<comment type="caution">
    <text evidence="3">The sequence shown here is derived from an EMBL/GenBank/DDBJ whole genome shotgun (WGS) entry which is preliminary data.</text>
</comment>
<proteinExistence type="inferred from homology"/>
<dbReference type="PANTHER" id="PTHR11240:SF22">
    <property type="entry name" value="RIBONUCLEASE T2"/>
    <property type="match status" value="1"/>
</dbReference>
<dbReference type="PROSITE" id="PS00530">
    <property type="entry name" value="RNASE_T2_1"/>
    <property type="match status" value="1"/>
</dbReference>
<protein>
    <submittedName>
        <fullName evidence="3">Ribonuclease</fullName>
    </submittedName>
</protein>
<dbReference type="EMBL" id="JAPJZH010000010">
    <property type="protein sequence ID" value="MDA4846988.1"/>
    <property type="molecule type" value="Genomic_DNA"/>
</dbReference>
<comment type="similarity">
    <text evidence="1 2">Belongs to the RNase T2 family.</text>
</comment>
<name>A0ABT4VQK0_9HYPH</name>
<evidence type="ECO:0000313" key="3">
    <source>
        <dbReference type="EMBL" id="MDA4846988.1"/>
    </source>
</evidence>
<dbReference type="Proteomes" id="UP001148313">
    <property type="component" value="Unassembled WGS sequence"/>
</dbReference>
<dbReference type="Pfam" id="PF00445">
    <property type="entry name" value="Ribonuclease_T2"/>
    <property type="match status" value="1"/>
</dbReference>
<dbReference type="InterPro" id="IPR036430">
    <property type="entry name" value="RNase_T2-like_sf"/>
</dbReference>
<dbReference type="InterPro" id="IPR039378">
    <property type="entry name" value="RNase_T2_prok"/>
</dbReference>
<keyword evidence="4" id="KW-1185">Reference proteome</keyword>
<sequence length="205" mass="23382">MALCGCDQPTQASQADGFDFFVLALSWSPSYCEAEGERANRQQCDSARPYHFIVHGLWPQFEDGYPEFCDANVLRTETRLESRMLDIMPSRGLIRHQWKKHGTCSGLSQDTYFDKVRAARERVTIPPIAPEAGQYRSVSPAEVERAFMQSNPGLGEDHIAVTCDRHRLREVRICMTADLEYRSCPQVDRRACNRRSIVMPPARGR</sequence>
<evidence type="ECO:0000256" key="2">
    <source>
        <dbReference type="RuleBase" id="RU004328"/>
    </source>
</evidence>
<dbReference type="PANTHER" id="PTHR11240">
    <property type="entry name" value="RIBONUCLEASE T2"/>
    <property type="match status" value="1"/>
</dbReference>